<sequence length="69" mass="8709">MRRKRFREPSEGHILKDENWELKIFHHIISENNPMTWYNAKDYYWHLYNDFFCEEFDQSIGFPEKHQKS</sequence>
<gene>
    <name evidence="1" type="ORF">ECRASSUSDP1_LOCUS12041</name>
</gene>
<dbReference type="EMBL" id="CAMPGE010011926">
    <property type="protein sequence ID" value="CAI2370723.1"/>
    <property type="molecule type" value="Genomic_DNA"/>
</dbReference>
<protein>
    <submittedName>
        <fullName evidence="1">Uncharacterized protein</fullName>
    </submittedName>
</protein>
<organism evidence="1 2">
    <name type="scientific">Euplotes crassus</name>
    <dbReference type="NCBI Taxonomy" id="5936"/>
    <lineage>
        <taxon>Eukaryota</taxon>
        <taxon>Sar</taxon>
        <taxon>Alveolata</taxon>
        <taxon>Ciliophora</taxon>
        <taxon>Intramacronucleata</taxon>
        <taxon>Spirotrichea</taxon>
        <taxon>Hypotrichia</taxon>
        <taxon>Euplotida</taxon>
        <taxon>Euplotidae</taxon>
        <taxon>Moneuplotes</taxon>
    </lineage>
</organism>
<dbReference type="AlphaFoldDB" id="A0AAD1XFT4"/>
<evidence type="ECO:0000313" key="2">
    <source>
        <dbReference type="Proteomes" id="UP001295684"/>
    </source>
</evidence>
<keyword evidence="2" id="KW-1185">Reference proteome</keyword>
<evidence type="ECO:0000313" key="1">
    <source>
        <dbReference type="EMBL" id="CAI2370723.1"/>
    </source>
</evidence>
<proteinExistence type="predicted"/>
<accession>A0AAD1XFT4</accession>
<name>A0AAD1XFT4_EUPCR</name>
<dbReference type="Proteomes" id="UP001295684">
    <property type="component" value="Unassembled WGS sequence"/>
</dbReference>
<comment type="caution">
    <text evidence="1">The sequence shown here is derived from an EMBL/GenBank/DDBJ whole genome shotgun (WGS) entry which is preliminary data.</text>
</comment>
<reference evidence="1" key="1">
    <citation type="submission" date="2023-07" db="EMBL/GenBank/DDBJ databases">
        <authorList>
            <consortium name="AG Swart"/>
            <person name="Singh M."/>
            <person name="Singh A."/>
            <person name="Seah K."/>
            <person name="Emmerich C."/>
        </authorList>
    </citation>
    <scope>NUCLEOTIDE SEQUENCE</scope>
    <source>
        <strain evidence="1">DP1</strain>
    </source>
</reference>